<dbReference type="Pfam" id="PF01425">
    <property type="entry name" value="Amidase"/>
    <property type="match status" value="1"/>
</dbReference>
<comment type="caution">
    <text evidence="3">The sequence shown here is derived from an EMBL/GenBank/DDBJ whole genome shotgun (WGS) entry which is preliminary data.</text>
</comment>
<dbReference type="PANTHER" id="PTHR42678:SF34">
    <property type="entry name" value="OS04G0183300 PROTEIN"/>
    <property type="match status" value="1"/>
</dbReference>
<dbReference type="EMBL" id="ABDG02000016">
    <property type="protein sequence ID" value="EHK49530.1"/>
    <property type="molecule type" value="Genomic_DNA"/>
</dbReference>
<dbReference type="Gene3D" id="3.90.1300.10">
    <property type="entry name" value="Amidase signature (AS) domain"/>
    <property type="match status" value="1"/>
</dbReference>
<dbReference type="HOGENOM" id="CLU_009600_14_3_1"/>
<proteinExistence type="predicted"/>
<dbReference type="InterPro" id="IPR023631">
    <property type="entry name" value="Amidase_dom"/>
</dbReference>
<dbReference type="InterPro" id="IPR036928">
    <property type="entry name" value="AS_sf"/>
</dbReference>
<evidence type="ECO:0000259" key="2">
    <source>
        <dbReference type="Pfam" id="PF01425"/>
    </source>
</evidence>
<feature type="region of interest" description="Disordered" evidence="1">
    <location>
        <begin position="161"/>
        <end position="180"/>
    </location>
</feature>
<evidence type="ECO:0000313" key="3">
    <source>
        <dbReference type="EMBL" id="EHK49530.1"/>
    </source>
</evidence>
<name>G9NIB7_HYPAI</name>
<dbReference type="OMA" id="PISHTMD"/>
<dbReference type="eggNOG" id="KOG1211">
    <property type="taxonomic scope" value="Eukaryota"/>
</dbReference>
<feature type="domain" description="Amidase" evidence="2">
    <location>
        <begin position="30"/>
        <end position="439"/>
    </location>
</feature>
<dbReference type="STRING" id="452589.G9NIB7"/>
<accession>G9NIB7</accession>
<keyword evidence="4" id="KW-1185">Reference proteome</keyword>
<gene>
    <name evidence="3" type="ORF">TRIATDRAFT_189853</name>
</gene>
<dbReference type="Proteomes" id="UP000005426">
    <property type="component" value="Unassembled WGS sequence"/>
</dbReference>
<dbReference type="OrthoDB" id="4890030at2759"/>
<sequence length="513" mass="55542">MAVPHLDVLTVDTETLQAFLEEGSIKSSHLVDLYLDQIQRHDDYLHGMLSMPSREALQKIAVALDAERAAGKVRSKLHGIPVILKDNINTHPELGMKSTSGSQALQDARPRENARLVDKIIAAGMIILGKANLSVTTRGERLPSGWSALGGQCQSPYVRGGVLANDSKDGHSSPSGSSSGPAVVVAAGYTPLSVGTETDGSLICPAGRASVYTIKPTIGLISQKGLIPVSHTMDSAGPMAKTPYDIAAFLDVLREEDTPGCPAGGYTSVLPGSMSEFSVAAVDYTEWIFPPAYMAPEESATAEMNRKFQDAYDTLKLKARKFSEKVPLIKPEAAAIDGQSCKLMIMLTDFRKDFQAYLDDLEFAPVKNLQELIDYNREHADIELPPGHSNQKILEQAADLNLTEAQYQKYLDKIRKVSRDEGIDYILDKYDADVIIGPADSGLSTHASGSGYPIAGMPLGYLQMNGRAFGLVAIARKHQEATLIKFLSAWDITFNPRRPPPMLANKSAELDAD</sequence>
<dbReference type="PANTHER" id="PTHR42678">
    <property type="entry name" value="AMIDASE"/>
    <property type="match status" value="1"/>
</dbReference>
<reference evidence="3 4" key="1">
    <citation type="journal article" date="2011" name="Genome Biol.">
        <title>Comparative genome sequence analysis underscores mycoparasitism as the ancestral life style of Trichoderma.</title>
        <authorList>
            <person name="Kubicek C.P."/>
            <person name="Herrera-Estrella A."/>
            <person name="Seidl-Seiboth V."/>
            <person name="Martinez D.A."/>
            <person name="Druzhinina I.S."/>
            <person name="Thon M."/>
            <person name="Zeilinger S."/>
            <person name="Casas-Flores S."/>
            <person name="Horwitz B.A."/>
            <person name="Mukherjee P.K."/>
            <person name="Mukherjee M."/>
            <person name="Kredics L."/>
            <person name="Alcaraz L.D."/>
            <person name="Aerts A."/>
            <person name="Antal Z."/>
            <person name="Atanasova L."/>
            <person name="Cervantes-Badillo M.G."/>
            <person name="Challacombe J."/>
            <person name="Chertkov O."/>
            <person name="McCluskey K."/>
            <person name="Coulpier F."/>
            <person name="Deshpande N."/>
            <person name="von Doehren H."/>
            <person name="Ebbole D.J."/>
            <person name="Esquivel-Naranjo E.U."/>
            <person name="Fekete E."/>
            <person name="Flipphi M."/>
            <person name="Glaser F."/>
            <person name="Gomez-Rodriguez E.Y."/>
            <person name="Gruber S."/>
            <person name="Han C."/>
            <person name="Henrissat B."/>
            <person name="Hermosa R."/>
            <person name="Hernandez-Onate M."/>
            <person name="Karaffa L."/>
            <person name="Kosti I."/>
            <person name="Le Crom S."/>
            <person name="Lindquist E."/>
            <person name="Lucas S."/>
            <person name="Luebeck M."/>
            <person name="Luebeck P.S."/>
            <person name="Margeot A."/>
            <person name="Metz B."/>
            <person name="Misra M."/>
            <person name="Nevalainen H."/>
            <person name="Omann M."/>
            <person name="Packer N."/>
            <person name="Perrone G."/>
            <person name="Uresti-Rivera E.E."/>
            <person name="Salamov A."/>
            <person name="Schmoll M."/>
            <person name="Seiboth B."/>
            <person name="Shapiro H."/>
            <person name="Sukno S."/>
            <person name="Tamayo-Ramos J.A."/>
            <person name="Tisch D."/>
            <person name="Wiest A."/>
            <person name="Wilkinson H.H."/>
            <person name="Zhang M."/>
            <person name="Coutinho P.M."/>
            <person name="Kenerley C.M."/>
            <person name="Monte E."/>
            <person name="Baker S.E."/>
            <person name="Grigoriev I.V."/>
        </authorList>
    </citation>
    <scope>NUCLEOTIDE SEQUENCE [LARGE SCALE GENOMIC DNA]</scope>
    <source>
        <strain evidence="4">ATCC 20476 / IMI 206040</strain>
    </source>
</reference>
<dbReference type="AlphaFoldDB" id="G9NIB7"/>
<organism evidence="3 4">
    <name type="scientific">Hypocrea atroviridis (strain ATCC 20476 / IMI 206040)</name>
    <name type="common">Trichoderma atroviride</name>
    <dbReference type="NCBI Taxonomy" id="452589"/>
    <lineage>
        <taxon>Eukaryota</taxon>
        <taxon>Fungi</taxon>
        <taxon>Dikarya</taxon>
        <taxon>Ascomycota</taxon>
        <taxon>Pezizomycotina</taxon>
        <taxon>Sordariomycetes</taxon>
        <taxon>Hypocreomycetidae</taxon>
        <taxon>Hypocreales</taxon>
        <taxon>Hypocreaceae</taxon>
        <taxon>Trichoderma</taxon>
    </lineage>
</organism>
<evidence type="ECO:0000313" key="4">
    <source>
        <dbReference type="Proteomes" id="UP000005426"/>
    </source>
</evidence>
<protein>
    <recommendedName>
        <fullName evidence="2">Amidase domain-containing protein</fullName>
    </recommendedName>
</protein>
<dbReference type="SUPFAM" id="SSF75304">
    <property type="entry name" value="Amidase signature (AS) enzymes"/>
    <property type="match status" value="1"/>
</dbReference>
<evidence type="ECO:0000256" key="1">
    <source>
        <dbReference type="SAM" id="MobiDB-lite"/>
    </source>
</evidence>